<gene>
    <name evidence="2" type="primary">LOC113469004</name>
</gene>
<dbReference type="KEGG" id="dci:113469004"/>
<keyword evidence="1" id="KW-1185">Reference proteome</keyword>
<name>A0A3Q0J5G7_DIACI</name>
<dbReference type="Proteomes" id="UP000079169">
    <property type="component" value="Unplaced"/>
</dbReference>
<proteinExistence type="predicted"/>
<organism evidence="1 2">
    <name type="scientific">Diaphorina citri</name>
    <name type="common">Asian citrus psyllid</name>
    <dbReference type="NCBI Taxonomy" id="121845"/>
    <lineage>
        <taxon>Eukaryota</taxon>
        <taxon>Metazoa</taxon>
        <taxon>Ecdysozoa</taxon>
        <taxon>Arthropoda</taxon>
        <taxon>Hexapoda</taxon>
        <taxon>Insecta</taxon>
        <taxon>Pterygota</taxon>
        <taxon>Neoptera</taxon>
        <taxon>Paraneoptera</taxon>
        <taxon>Hemiptera</taxon>
        <taxon>Sternorrhyncha</taxon>
        <taxon>Psylloidea</taxon>
        <taxon>Psyllidae</taxon>
        <taxon>Diaphorininae</taxon>
        <taxon>Diaphorina</taxon>
    </lineage>
</organism>
<reference evidence="2" key="1">
    <citation type="submission" date="2025-08" db="UniProtKB">
        <authorList>
            <consortium name="RefSeq"/>
        </authorList>
    </citation>
    <scope>IDENTIFICATION</scope>
</reference>
<dbReference type="GeneID" id="113469004"/>
<evidence type="ECO:0000313" key="2">
    <source>
        <dbReference type="RefSeq" id="XP_026682188.1"/>
    </source>
</evidence>
<protein>
    <submittedName>
        <fullName evidence="2">Uncharacterized protein LOC113469004</fullName>
    </submittedName>
</protein>
<evidence type="ECO:0000313" key="1">
    <source>
        <dbReference type="Proteomes" id="UP000079169"/>
    </source>
</evidence>
<accession>A0A3Q0J5G7</accession>
<dbReference type="RefSeq" id="XP_026682188.1">
    <property type="nucleotide sequence ID" value="XM_026826387.1"/>
</dbReference>
<dbReference type="PaxDb" id="121845-A0A3Q0J5G7"/>
<sequence length="148" mass="17201">MESDDIEAERLRNVTRTQIVNNMMIVTMKPKGSLGNDNEELTLDRPADHAGKGDLDKTIGTLKEQIQKDLERLQNMSQEIQIFKRTRKLHQFHMGFKHILNAEQTINTKRSVDENVTNDKEYDGTKRKFKSSNEPESYTSSIWDLNTF</sequence>
<dbReference type="AlphaFoldDB" id="A0A3Q0J5G7"/>